<keyword evidence="11 21" id="KW-0378">Hydrolase</keyword>
<comment type="catalytic activity">
    <reaction evidence="1 21">
        <text>Hydrolysis of terminal, non-reducing alpha-D-galactose residues in alpha-D-galactosides, including galactose oligosaccharides, galactomannans and galactolipids.</text>
        <dbReference type="EC" id="3.2.1.22"/>
    </reaction>
</comment>
<evidence type="ECO:0000256" key="3">
    <source>
        <dbReference type="ARBA" id="ARBA00004127"/>
    </source>
</evidence>
<dbReference type="FunFam" id="3.20.20.70:FF:000197">
    <property type="entry name" value="Alpha-galactosidase"/>
    <property type="match status" value="1"/>
</dbReference>
<comment type="subcellular location">
    <subcellularLocation>
        <location evidence="3">Endomembrane system</location>
        <topology evidence="3">Multi-pass membrane protein</topology>
    </subcellularLocation>
    <subcellularLocation>
        <location evidence="4">Secreted</location>
    </subcellularLocation>
</comment>
<comment type="function">
    <text evidence="2">Hydrolyzes a variety of simple alpha-D-galactoside as well as more complex molecules such as oligosaccharides and polysaccharides.</text>
</comment>
<dbReference type="Gene3D" id="3.20.20.70">
    <property type="entry name" value="Aldolase class I"/>
    <property type="match status" value="1"/>
</dbReference>
<evidence type="ECO:0000256" key="7">
    <source>
        <dbReference type="ARBA" id="ARBA00022448"/>
    </source>
</evidence>
<dbReference type="EC" id="3.2.1.22" evidence="21"/>
<evidence type="ECO:0000256" key="12">
    <source>
        <dbReference type="ARBA" id="ARBA00022989"/>
    </source>
</evidence>
<dbReference type="FunFam" id="2.60.120.260:FF:000162">
    <property type="entry name" value="Probable alpha-galactosidase D"/>
    <property type="match status" value="1"/>
</dbReference>
<dbReference type="CDD" id="cd04081">
    <property type="entry name" value="CBM35_galactosidase-like"/>
    <property type="match status" value="1"/>
</dbReference>
<dbReference type="Pfam" id="PF16499">
    <property type="entry name" value="Melibiase_2"/>
    <property type="match status" value="1"/>
</dbReference>
<evidence type="ECO:0000256" key="9">
    <source>
        <dbReference type="ARBA" id="ARBA00022692"/>
    </source>
</evidence>
<evidence type="ECO:0000256" key="16">
    <source>
        <dbReference type="ARBA" id="ARBA00023277"/>
    </source>
</evidence>
<dbReference type="GO" id="GO:0000272">
    <property type="term" value="P:polysaccharide catabolic process"/>
    <property type="evidence" value="ECO:0007669"/>
    <property type="project" value="UniProtKB-KW"/>
</dbReference>
<evidence type="ECO:0000256" key="21">
    <source>
        <dbReference type="RuleBase" id="RU361168"/>
    </source>
</evidence>
<dbReference type="FunFam" id="1.20.1250.20:FF:000308">
    <property type="entry name" value="MFS efflux transporter"/>
    <property type="match status" value="1"/>
</dbReference>
<feature type="active site" description="Tele-phosphohistidine intermediate" evidence="19">
    <location>
        <position position="8"/>
    </location>
</feature>
<dbReference type="InterPro" id="IPR041233">
    <property type="entry name" value="Melibiase_C"/>
</dbReference>
<feature type="domain" description="Major facilitator superfamily (MFS) profile" evidence="23">
    <location>
        <begin position="951"/>
        <end position="1343"/>
    </location>
</feature>
<feature type="transmembrane region" description="Helical" evidence="22">
    <location>
        <begin position="1075"/>
        <end position="1096"/>
    </location>
</feature>
<dbReference type="Pfam" id="PF07690">
    <property type="entry name" value="MFS_1"/>
    <property type="match status" value="1"/>
</dbReference>
<dbReference type="Gene3D" id="3.40.50.1240">
    <property type="entry name" value="Phosphoglycerate mutase-like"/>
    <property type="match status" value="1"/>
</dbReference>
<keyword evidence="13 22" id="KW-0472">Membrane</keyword>
<dbReference type="Gene3D" id="2.60.40.1180">
    <property type="entry name" value="Golgi alpha-mannosidase II"/>
    <property type="match status" value="1"/>
</dbReference>
<dbReference type="InterPro" id="IPR020846">
    <property type="entry name" value="MFS_dom"/>
</dbReference>
<evidence type="ECO:0000256" key="1">
    <source>
        <dbReference type="ARBA" id="ARBA00001255"/>
    </source>
</evidence>
<proteinExistence type="inferred from homology"/>
<dbReference type="Gene3D" id="2.60.120.260">
    <property type="entry name" value="Galactose-binding domain-like"/>
    <property type="match status" value="1"/>
</dbReference>
<feature type="active site" description="Proton donor/acceptor" evidence="19">
    <location>
        <position position="84"/>
    </location>
</feature>
<feature type="transmembrane region" description="Helical" evidence="22">
    <location>
        <begin position="1228"/>
        <end position="1247"/>
    </location>
</feature>
<dbReference type="SUPFAM" id="SSF103473">
    <property type="entry name" value="MFS general substrate transporter"/>
    <property type="match status" value="1"/>
</dbReference>
<feature type="transmembrane region" description="Helical" evidence="22">
    <location>
        <begin position="1038"/>
        <end position="1055"/>
    </location>
</feature>
<dbReference type="Pfam" id="PF00300">
    <property type="entry name" value="His_Phos_1"/>
    <property type="match status" value="1"/>
</dbReference>
<keyword evidence="12 22" id="KW-1133">Transmembrane helix</keyword>
<dbReference type="InterPro" id="IPR013078">
    <property type="entry name" value="His_Pase_superF_clade-1"/>
</dbReference>
<dbReference type="GO" id="GO:0005576">
    <property type="term" value="C:extracellular region"/>
    <property type="evidence" value="ECO:0007669"/>
    <property type="project" value="UniProtKB-SubCell"/>
</dbReference>
<keyword evidence="15" id="KW-0325">Glycoprotein</keyword>
<keyword evidence="14 21" id="KW-1015">Disulfide bond</keyword>
<evidence type="ECO:0000313" key="24">
    <source>
        <dbReference type="EMBL" id="KAF4231946.1"/>
    </source>
</evidence>
<feature type="transmembrane region" description="Helical" evidence="22">
    <location>
        <begin position="1253"/>
        <end position="1275"/>
    </location>
</feature>
<dbReference type="OrthoDB" id="5795902at2759"/>
<evidence type="ECO:0000259" key="23">
    <source>
        <dbReference type="PROSITE" id="PS50850"/>
    </source>
</evidence>
<feature type="binding site" evidence="20">
    <location>
        <begin position="7"/>
        <end position="14"/>
    </location>
    <ligand>
        <name>substrate</name>
    </ligand>
</feature>
<dbReference type="SMART" id="SM00855">
    <property type="entry name" value="PGAM"/>
    <property type="match status" value="1"/>
</dbReference>
<dbReference type="GO" id="GO:0004557">
    <property type="term" value="F:alpha-galactosidase activity"/>
    <property type="evidence" value="ECO:0007669"/>
    <property type="project" value="UniProtKB-EC"/>
</dbReference>
<feature type="transmembrane region" description="Helical" evidence="22">
    <location>
        <begin position="1015"/>
        <end position="1032"/>
    </location>
</feature>
<feature type="transmembrane region" description="Helical" evidence="22">
    <location>
        <begin position="1102"/>
        <end position="1125"/>
    </location>
</feature>
<dbReference type="InterPro" id="IPR013785">
    <property type="entry name" value="Aldolase_TIM"/>
</dbReference>
<feature type="binding site" evidence="20">
    <location>
        <position position="59"/>
    </location>
    <ligand>
        <name>substrate</name>
    </ligand>
</feature>
<evidence type="ECO:0000256" key="5">
    <source>
        <dbReference type="ARBA" id="ARBA00008335"/>
    </source>
</evidence>
<dbReference type="InterPro" id="IPR036259">
    <property type="entry name" value="MFS_trans_sf"/>
</dbReference>
<comment type="similarity">
    <text evidence="5">Belongs to the major facilitator superfamily.</text>
</comment>
<comment type="similarity">
    <text evidence="6 21">Belongs to the glycosyl hydrolase 27 family.</text>
</comment>
<keyword evidence="17 21" id="KW-0326">Glycosidase</keyword>
<dbReference type="PANTHER" id="PTHR23514">
    <property type="entry name" value="BYPASS OF STOP CODON PROTEIN 6"/>
    <property type="match status" value="1"/>
</dbReference>
<sequence>MKLYLIRHAETVDNLAHRLAGIKDSPLTNHGALQITRLGRYFASQNIKFSHIFSSDLSRAILTAEGLSAHQPELNPVLLPSLRERDFGSFEGQKWHSTWESSIVPKQPESEASMRQRANAFLTDYLLPLLLAGDEAGDEAVVAVVSHGLLLRSLWRVLLTCFPPSDVRIVGDADINAFNPFWVNTGYLELLEDGSFSDGYELPSTAEMFGLRSEQFAISPQTHNRQICCDSSREADDVICQLHFIDFSLLSTGKMESIVTLLLLSPALAAGSLHPRIDNGLAKTPQMGWNSYNYYSCSPNEAIIRSNAKALVDLGLAELGYRYVTTDCGWSVADRLPNGTLTWNATLFPSGFPAMGKYLHELGLLFGVYGDSGIKMCGTDHAGSLSHEEQDAKTFAEWGADSLKYDNCYSDAATNYPNVNYEPSTSPRPRYEIMSSALARVGRPILFQICEWGIDFPALWAPALGNSWRIGNDIIPAWRSIFRTLNQAVPNTDFAGPGQWPDLDMLYVGNGLFSLPEEQTHFSLWAILKSPLTIGAALKDDNTSINQASLEVLKQKDVIGFNQDALGVSASLKRRWSDEGYEVWSGPLSGNRTVVAVINWRDESRDLTLYLPDVGLQYAQVARNIWGKTTVRDVRTSYTATVAGHGTMLLELQGQKTTFESIYAATTSANYTLAITFSRSSSETVTVTTSSGQTVSISGKSGRISLTAGSNTITIQHTTPIESIQVTPPTGTYYASTVFNVTGSAKHTTCSSGCSPVGSKIGDLTPSSNAYTSIPATTPGSKYLAIDYINNEVAFSSSWGWGANSRNLTVSINDGAPVRLEVPLSGRHSELYSPGKGWWDTATLGVLTSGWKKGENRVVFGNQGGEDGFQTYAADFLMFDSLRFSSIFVNIRPGNLYDMATTTTTTRKAYSRNEDNNEPASIQLEASNSPPPGNVFPAIERWNHPKTNIYKTLATFWGFLVMGANDAAYGPLIPYLEQHYSLTYTIVSLVFLSPLGGYVLAALTNNHIHLRLGRRGVAIIAPSCHVLSYIINCLHPPYPVLVVSFIFAGFGNGLADSGWNAWIGNMADANQVLGLLHGFYGAGAVLAPLVATALVTKAGVGWWYFYYIMIGCAVIELVTSVYCFWEDTGAVFRRDTQHSTGGTGSGGGSLRKALFTKRAGRITWLCSVFLLLYVGVEVALGGWIVTFMMRVRHGEPFASGMAATGFWLGITVGRVVLGFVTARVGEKLAISIYLVSSIAFGLILWLVPNFYVSTVAVSIQGFFLGPLFPAVVVVATKLLPRGLHVTAIGFAAAFGAGGGSVLPFAVGAIAQAKGVKVLQPFAIGLLGAIMGLWMCLPRIPAQHET</sequence>
<evidence type="ECO:0000256" key="6">
    <source>
        <dbReference type="ARBA" id="ARBA00009743"/>
    </source>
</evidence>
<keyword evidence="7" id="KW-0813">Transport</keyword>
<accession>A0A8H4GKZ5</accession>
<keyword evidence="16" id="KW-0119">Carbohydrate metabolism</keyword>
<feature type="transmembrane region" description="Helical" evidence="22">
    <location>
        <begin position="1317"/>
        <end position="1336"/>
    </location>
</feature>
<protein>
    <recommendedName>
        <fullName evidence="21">Alpha-galactosidase</fullName>
        <ecNumber evidence="21">3.2.1.22</ecNumber>
    </recommendedName>
    <alternativeName>
        <fullName evidence="21">Melibiase</fullName>
    </alternativeName>
</protein>
<feature type="transmembrane region" description="Helical" evidence="22">
    <location>
        <begin position="1197"/>
        <end position="1216"/>
    </location>
</feature>
<dbReference type="CDD" id="cd07067">
    <property type="entry name" value="HP_PGM_like"/>
    <property type="match status" value="1"/>
</dbReference>
<keyword evidence="8" id="KW-0964">Secreted</keyword>
<dbReference type="CDD" id="cd14792">
    <property type="entry name" value="GH27"/>
    <property type="match status" value="1"/>
</dbReference>
<evidence type="ECO:0000256" key="19">
    <source>
        <dbReference type="PIRSR" id="PIRSR613078-1"/>
    </source>
</evidence>
<evidence type="ECO:0000256" key="22">
    <source>
        <dbReference type="SAM" id="Phobius"/>
    </source>
</evidence>
<evidence type="ECO:0000313" key="25">
    <source>
        <dbReference type="Proteomes" id="UP000653565"/>
    </source>
</evidence>
<evidence type="ECO:0000256" key="10">
    <source>
        <dbReference type="ARBA" id="ARBA00022729"/>
    </source>
</evidence>
<dbReference type="FunFam" id="2.60.40.1180:FF:000008">
    <property type="entry name" value="Alpha-galactosidase"/>
    <property type="match status" value="1"/>
</dbReference>
<dbReference type="InterPro" id="IPR051788">
    <property type="entry name" value="MFS_Transporter"/>
</dbReference>
<reference evidence="24" key="2">
    <citation type="submission" date="2020-04" db="EMBL/GenBank/DDBJ databases">
        <authorList>
            <person name="Santos R.A.C."/>
            <person name="Steenwyk J.L."/>
            <person name="Rivero-Menendez O."/>
            <person name="Mead M.E."/>
            <person name="Silva L.P."/>
            <person name="Bastos R.W."/>
            <person name="Alastruey-Izquierdo A."/>
            <person name="Goldman G.H."/>
            <person name="Rokas A."/>
        </authorList>
    </citation>
    <scope>NUCLEOTIDE SEQUENCE</scope>
    <source>
        <strain evidence="24">CNM-CM6805</strain>
    </source>
</reference>
<evidence type="ECO:0000256" key="13">
    <source>
        <dbReference type="ARBA" id="ARBA00023136"/>
    </source>
</evidence>
<dbReference type="PRINTS" id="PR00740">
    <property type="entry name" value="GLHYDRLASE27"/>
</dbReference>
<evidence type="ECO:0000256" key="8">
    <source>
        <dbReference type="ARBA" id="ARBA00022525"/>
    </source>
</evidence>
<dbReference type="SUPFAM" id="SSF53254">
    <property type="entry name" value="Phosphoglycerate mutase-like"/>
    <property type="match status" value="1"/>
</dbReference>
<comment type="caution">
    <text evidence="24">The sequence shown here is derived from an EMBL/GenBank/DDBJ whole genome shotgun (WGS) entry which is preliminary data.</text>
</comment>
<organism evidence="24 25">
    <name type="scientific">Aspergillus fumigatiaffinis</name>
    <dbReference type="NCBI Taxonomy" id="340414"/>
    <lineage>
        <taxon>Eukaryota</taxon>
        <taxon>Fungi</taxon>
        <taxon>Dikarya</taxon>
        <taxon>Ascomycota</taxon>
        <taxon>Pezizomycotina</taxon>
        <taxon>Eurotiomycetes</taxon>
        <taxon>Eurotiomycetidae</taxon>
        <taxon>Eurotiales</taxon>
        <taxon>Aspergillaceae</taxon>
        <taxon>Aspergillus</taxon>
        <taxon>Aspergillus subgen. Fumigati</taxon>
    </lineage>
</organism>
<keyword evidence="25" id="KW-1185">Reference proteome</keyword>
<dbReference type="PANTHER" id="PTHR23514:SF3">
    <property type="entry name" value="BYPASS OF STOP CODON PROTEIN 6"/>
    <property type="match status" value="1"/>
</dbReference>
<evidence type="ECO:0000256" key="17">
    <source>
        <dbReference type="ARBA" id="ARBA00023295"/>
    </source>
</evidence>
<dbReference type="FunFam" id="1.20.1250.20:FF:000467">
    <property type="entry name" value="Putative MFS transporter"/>
    <property type="match status" value="1"/>
</dbReference>
<evidence type="ECO:0000256" key="15">
    <source>
        <dbReference type="ARBA" id="ARBA00023180"/>
    </source>
</evidence>
<evidence type="ECO:0000256" key="4">
    <source>
        <dbReference type="ARBA" id="ARBA00004613"/>
    </source>
</evidence>
<keyword evidence="18" id="KW-0624">Polysaccharide degradation</keyword>
<keyword evidence="9 22" id="KW-0812">Transmembrane</keyword>
<feature type="transmembrane region" description="Helical" evidence="22">
    <location>
        <begin position="982"/>
        <end position="1003"/>
    </location>
</feature>
<dbReference type="SUPFAM" id="SSF51011">
    <property type="entry name" value="Glycosyl hydrolase domain"/>
    <property type="match status" value="1"/>
</dbReference>
<feature type="transmembrane region" description="Helical" evidence="22">
    <location>
        <begin position="1287"/>
        <end position="1311"/>
    </location>
</feature>
<evidence type="ECO:0000256" key="14">
    <source>
        <dbReference type="ARBA" id="ARBA00023157"/>
    </source>
</evidence>
<dbReference type="InterPro" id="IPR002241">
    <property type="entry name" value="Glyco_hydro_27"/>
</dbReference>
<dbReference type="InterPro" id="IPR011701">
    <property type="entry name" value="MFS"/>
</dbReference>
<dbReference type="GO" id="GO:0012505">
    <property type="term" value="C:endomembrane system"/>
    <property type="evidence" value="ECO:0007669"/>
    <property type="project" value="UniProtKB-SubCell"/>
</dbReference>
<reference evidence="24" key="1">
    <citation type="journal article" date="2020" name="bioRxiv">
        <title>Genomic and phenotypic heterogeneity of clinical isolates of the human pathogens Aspergillus fumigatus, Aspergillus lentulus and Aspergillus fumigatiaffinis.</title>
        <authorList>
            <person name="dos Santos R.A.C."/>
            <person name="Steenwyk J.L."/>
            <person name="Rivero-Menendez O."/>
            <person name="Mead M.E."/>
            <person name="Silva L.P."/>
            <person name="Bastos R.W."/>
            <person name="Alastruey-Izquierdo A."/>
            <person name="Goldman G.H."/>
            <person name="Rokas A."/>
        </authorList>
    </citation>
    <scope>NUCLEOTIDE SEQUENCE</scope>
    <source>
        <strain evidence="24">CNM-CM6805</strain>
    </source>
</reference>
<dbReference type="Pfam" id="PF17801">
    <property type="entry name" value="Melibiase_C"/>
    <property type="match status" value="1"/>
</dbReference>
<dbReference type="InterPro" id="IPR029033">
    <property type="entry name" value="His_PPase_superfam"/>
</dbReference>
<dbReference type="PROSITE" id="PS50850">
    <property type="entry name" value="MFS"/>
    <property type="match status" value="1"/>
</dbReference>
<evidence type="ECO:0000256" key="20">
    <source>
        <dbReference type="PIRSR" id="PIRSR613078-2"/>
    </source>
</evidence>
<dbReference type="SUPFAM" id="SSF51445">
    <property type="entry name" value="(Trans)glycosidases"/>
    <property type="match status" value="1"/>
</dbReference>
<dbReference type="GO" id="GO:0022857">
    <property type="term" value="F:transmembrane transporter activity"/>
    <property type="evidence" value="ECO:0007669"/>
    <property type="project" value="InterPro"/>
</dbReference>
<gene>
    <name evidence="24" type="ORF">CNMCM6805_010262</name>
</gene>
<dbReference type="Proteomes" id="UP000653565">
    <property type="component" value="Unassembled WGS sequence"/>
</dbReference>
<dbReference type="Gene3D" id="1.20.1250.20">
    <property type="entry name" value="MFS general substrate transporter like domains"/>
    <property type="match status" value="2"/>
</dbReference>
<evidence type="ECO:0000256" key="11">
    <source>
        <dbReference type="ARBA" id="ARBA00022801"/>
    </source>
</evidence>
<dbReference type="EMBL" id="JAAAPX010000097">
    <property type="protein sequence ID" value="KAF4231946.1"/>
    <property type="molecule type" value="Genomic_DNA"/>
</dbReference>
<dbReference type="InterPro" id="IPR013780">
    <property type="entry name" value="Glyco_hydro_b"/>
</dbReference>
<evidence type="ECO:0000256" key="18">
    <source>
        <dbReference type="ARBA" id="ARBA00023326"/>
    </source>
</evidence>
<dbReference type="GO" id="GO:0016020">
    <property type="term" value="C:membrane"/>
    <property type="evidence" value="ECO:0007669"/>
    <property type="project" value="TreeGrafter"/>
</dbReference>
<evidence type="ECO:0000256" key="2">
    <source>
        <dbReference type="ARBA" id="ARBA00003969"/>
    </source>
</evidence>
<dbReference type="InterPro" id="IPR017853">
    <property type="entry name" value="GH"/>
</dbReference>
<name>A0A8H4GKZ5_9EURO</name>
<keyword evidence="10" id="KW-0732">Signal</keyword>
<feature type="transmembrane region" description="Helical" evidence="22">
    <location>
        <begin position="1162"/>
        <end position="1185"/>
    </location>
</feature>